<dbReference type="GO" id="GO:0030479">
    <property type="term" value="C:actin cortical patch"/>
    <property type="evidence" value="ECO:0007669"/>
    <property type="project" value="TreeGrafter"/>
</dbReference>
<feature type="compositionally biased region" description="Polar residues" evidence="1">
    <location>
        <begin position="25"/>
        <end position="37"/>
    </location>
</feature>
<feature type="compositionally biased region" description="Basic and acidic residues" evidence="1">
    <location>
        <begin position="1"/>
        <end position="23"/>
    </location>
</feature>
<evidence type="ECO:0000259" key="2">
    <source>
        <dbReference type="Pfam" id="PF04366"/>
    </source>
</evidence>
<evidence type="ECO:0000313" key="3">
    <source>
        <dbReference type="EMBL" id="KAG0262947.1"/>
    </source>
</evidence>
<keyword evidence="4" id="KW-1185">Reference proteome</keyword>
<dbReference type="GO" id="GO:0035091">
    <property type="term" value="F:phosphatidylinositol binding"/>
    <property type="evidence" value="ECO:0007669"/>
    <property type="project" value="TreeGrafter"/>
</dbReference>
<dbReference type="Proteomes" id="UP000807716">
    <property type="component" value="Unassembled WGS sequence"/>
</dbReference>
<dbReference type="PANTHER" id="PTHR15629">
    <property type="entry name" value="SH3YL1 PROTEIN"/>
    <property type="match status" value="1"/>
</dbReference>
<reference evidence="3" key="1">
    <citation type="journal article" date="2020" name="Fungal Divers.">
        <title>Resolving the Mortierellaceae phylogeny through synthesis of multi-gene phylogenetics and phylogenomics.</title>
        <authorList>
            <person name="Vandepol N."/>
            <person name="Liber J."/>
            <person name="Desiro A."/>
            <person name="Na H."/>
            <person name="Kennedy M."/>
            <person name="Barry K."/>
            <person name="Grigoriev I.V."/>
            <person name="Miller A.N."/>
            <person name="O'Donnell K."/>
            <person name="Stajich J.E."/>
            <person name="Bonito G."/>
        </authorList>
    </citation>
    <scope>NUCLEOTIDE SEQUENCE</scope>
    <source>
        <strain evidence="3">BC1065</strain>
    </source>
</reference>
<feature type="region of interest" description="Disordered" evidence="1">
    <location>
        <begin position="1"/>
        <end position="37"/>
    </location>
</feature>
<accession>A0A9P6U7H1</accession>
<sequence length="266" mass="27924">MSMLDKFRHAAQEAGKKASEAGRRFQQTATEATRQLQTSAKSANINLPIPDENATEELNKAANILREFVEKEENVGNFDNIIPSEIFRKAEGLVIYSMVKAGFIVSARGGSGVAVVKNAEGQWSAPVFIATGGMGFGALAGADLSEIVLLLMTKEAVAATLEKEGSVTFGGGLSVSAGPVGVGGEVGMSTAAMMSENPELIYAYTRSKGLFAGVSVDGTALYPRKEFNAAFYGRAISAAEITRTVPAPSEAASLYQVIEMGVGREL</sequence>
<dbReference type="PANTHER" id="PTHR15629:SF7">
    <property type="entry name" value="YSC84 ACTIN-BINDING DOMAIN-CONTAINING PROTEIN"/>
    <property type="match status" value="1"/>
</dbReference>
<gene>
    <name evidence="3" type="ORF">DFQ27_002014</name>
</gene>
<name>A0A9P6U7H1_9FUNG</name>
<dbReference type="OrthoDB" id="443981at2759"/>
<dbReference type="AlphaFoldDB" id="A0A9P6U7H1"/>
<dbReference type="EMBL" id="JAAAJB010000172">
    <property type="protein sequence ID" value="KAG0262947.1"/>
    <property type="molecule type" value="Genomic_DNA"/>
</dbReference>
<organism evidence="3 4">
    <name type="scientific">Actinomortierella ambigua</name>
    <dbReference type="NCBI Taxonomy" id="1343610"/>
    <lineage>
        <taxon>Eukaryota</taxon>
        <taxon>Fungi</taxon>
        <taxon>Fungi incertae sedis</taxon>
        <taxon>Mucoromycota</taxon>
        <taxon>Mortierellomycotina</taxon>
        <taxon>Mortierellomycetes</taxon>
        <taxon>Mortierellales</taxon>
        <taxon>Mortierellaceae</taxon>
        <taxon>Actinomortierella</taxon>
    </lineage>
</organism>
<proteinExistence type="predicted"/>
<evidence type="ECO:0000313" key="4">
    <source>
        <dbReference type="Proteomes" id="UP000807716"/>
    </source>
</evidence>
<feature type="domain" description="Ysc84 actin-binding" evidence="2">
    <location>
        <begin position="132"/>
        <end position="259"/>
    </location>
</feature>
<dbReference type="Pfam" id="PF04366">
    <property type="entry name" value="Ysc84"/>
    <property type="match status" value="1"/>
</dbReference>
<dbReference type="InterPro" id="IPR051702">
    <property type="entry name" value="SH3_domain_YSC84-like"/>
</dbReference>
<comment type="caution">
    <text evidence="3">The sequence shown here is derived from an EMBL/GenBank/DDBJ whole genome shotgun (WGS) entry which is preliminary data.</text>
</comment>
<evidence type="ECO:0000256" key="1">
    <source>
        <dbReference type="SAM" id="MobiDB-lite"/>
    </source>
</evidence>
<protein>
    <recommendedName>
        <fullName evidence="2">Ysc84 actin-binding domain-containing protein</fullName>
    </recommendedName>
</protein>
<dbReference type="GO" id="GO:0051666">
    <property type="term" value="P:actin cortical patch localization"/>
    <property type="evidence" value="ECO:0007669"/>
    <property type="project" value="TreeGrafter"/>
</dbReference>
<dbReference type="InterPro" id="IPR007461">
    <property type="entry name" value="Ysc84_actin-binding"/>
</dbReference>
<dbReference type="GO" id="GO:0051015">
    <property type="term" value="F:actin filament binding"/>
    <property type="evidence" value="ECO:0007669"/>
    <property type="project" value="TreeGrafter"/>
</dbReference>
<dbReference type="GO" id="GO:0051017">
    <property type="term" value="P:actin filament bundle assembly"/>
    <property type="evidence" value="ECO:0007669"/>
    <property type="project" value="TreeGrafter"/>
</dbReference>